<evidence type="ECO:0000256" key="6">
    <source>
        <dbReference type="ARBA" id="ARBA00022892"/>
    </source>
</evidence>
<sequence length="178" mass="20254">MGNLFQKLFMGFGVKEMKIVMIGLDGAGKTTILYKLKFGEVTTVPTLGVNLEMVQYNNINFTVWDLAGQARLRAFWVHYYRNTQGIIFVVNSCDYQRIEEAARELHSVLLEYDLKDSVLLVFANKQDLPNAMSIETISQKLGIHNIKNRMKYIQGTCAITGDGLYEGLDWLSQAFKNI</sequence>
<dbReference type="AlphaFoldDB" id="A0A6B2LLA5"/>
<dbReference type="NCBIfam" id="TIGR00231">
    <property type="entry name" value="small_GTP"/>
    <property type="match status" value="1"/>
</dbReference>
<keyword evidence="7" id="KW-0653">Protein transport</keyword>
<dbReference type="SMART" id="SM00175">
    <property type="entry name" value="RAB"/>
    <property type="match status" value="1"/>
</dbReference>
<dbReference type="GO" id="GO:0005525">
    <property type="term" value="F:GTP binding"/>
    <property type="evidence" value="ECO:0007669"/>
    <property type="project" value="UniProtKB-KW"/>
</dbReference>
<comment type="subcellular location">
    <subcellularLocation>
        <location evidence="1">Golgi apparatus</location>
    </subcellularLocation>
</comment>
<evidence type="ECO:0000256" key="8">
    <source>
        <dbReference type="ARBA" id="ARBA00023034"/>
    </source>
</evidence>
<organism evidence="14">
    <name type="scientific">Arcella intermedia</name>
    <dbReference type="NCBI Taxonomy" id="1963864"/>
    <lineage>
        <taxon>Eukaryota</taxon>
        <taxon>Amoebozoa</taxon>
        <taxon>Tubulinea</taxon>
        <taxon>Elardia</taxon>
        <taxon>Arcellinida</taxon>
        <taxon>Sphaerothecina</taxon>
        <taxon>Arcellidae</taxon>
        <taxon>Arcella</taxon>
    </lineage>
</organism>
<feature type="binding site" evidence="12">
    <location>
        <position position="46"/>
    </location>
    <ligand>
        <name>Mg(2+)</name>
        <dbReference type="ChEBI" id="CHEBI:18420"/>
    </ligand>
</feature>
<evidence type="ECO:0000256" key="4">
    <source>
        <dbReference type="ARBA" id="ARBA00022707"/>
    </source>
</evidence>
<evidence type="ECO:0000256" key="7">
    <source>
        <dbReference type="ARBA" id="ARBA00022927"/>
    </source>
</evidence>
<feature type="binding site" evidence="11">
    <location>
        <position position="68"/>
    </location>
    <ligand>
        <name>GTP</name>
        <dbReference type="ChEBI" id="CHEBI:37565"/>
    </ligand>
</feature>
<evidence type="ECO:0000256" key="3">
    <source>
        <dbReference type="ARBA" id="ARBA00022448"/>
    </source>
</evidence>
<keyword evidence="6" id="KW-0931">ER-Golgi transport</keyword>
<dbReference type="Pfam" id="PF00025">
    <property type="entry name" value="Arf"/>
    <property type="match status" value="1"/>
</dbReference>
<dbReference type="InterPro" id="IPR005225">
    <property type="entry name" value="Small_GTP-bd"/>
</dbReference>
<dbReference type="EMBL" id="GIBP01008815">
    <property type="protein sequence ID" value="NDV37784.1"/>
    <property type="molecule type" value="Transcribed_RNA"/>
</dbReference>
<keyword evidence="4" id="KW-0519">Myristate</keyword>
<dbReference type="PANTHER" id="PTHR11711">
    <property type="entry name" value="ADP RIBOSYLATION FACTOR-RELATED"/>
    <property type="match status" value="1"/>
</dbReference>
<keyword evidence="10" id="KW-0449">Lipoprotein</keyword>
<dbReference type="SUPFAM" id="SSF52540">
    <property type="entry name" value="P-loop containing nucleoside triphosphate hydrolases"/>
    <property type="match status" value="1"/>
</dbReference>
<dbReference type="SMART" id="SM00177">
    <property type="entry name" value="ARF"/>
    <property type="match status" value="1"/>
</dbReference>
<evidence type="ECO:0000256" key="5">
    <source>
        <dbReference type="ARBA" id="ARBA00022741"/>
    </source>
</evidence>
<dbReference type="InterPro" id="IPR024156">
    <property type="entry name" value="Small_GTPase_ARF"/>
</dbReference>
<keyword evidence="3" id="KW-0813">Transport</keyword>
<name>A0A6B2LLA5_9EUKA</name>
<proteinExistence type="inferred from homology"/>
<dbReference type="GO" id="GO:0015031">
    <property type="term" value="P:protein transport"/>
    <property type="evidence" value="ECO:0007669"/>
    <property type="project" value="UniProtKB-KW"/>
</dbReference>
<evidence type="ECO:0000256" key="2">
    <source>
        <dbReference type="ARBA" id="ARBA00010290"/>
    </source>
</evidence>
<dbReference type="PROSITE" id="PS51417">
    <property type="entry name" value="ARF"/>
    <property type="match status" value="1"/>
</dbReference>
<keyword evidence="8" id="KW-0333">Golgi apparatus</keyword>
<evidence type="ECO:0000313" key="14">
    <source>
        <dbReference type="EMBL" id="NDV37784.1"/>
    </source>
</evidence>
<comment type="similarity">
    <text evidence="2 13">Belongs to the small GTPase superfamily. Arf family.</text>
</comment>
<evidence type="ECO:0000256" key="1">
    <source>
        <dbReference type="ARBA" id="ARBA00004555"/>
    </source>
</evidence>
<accession>A0A6B2LLA5</accession>
<feature type="binding site" evidence="12">
    <location>
        <position position="30"/>
    </location>
    <ligand>
        <name>Mg(2+)</name>
        <dbReference type="ChEBI" id="CHEBI:18420"/>
    </ligand>
</feature>
<evidence type="ECO:0000256" key="11">
    <source>
        <dbReference type="PIRSR" id="PIRSR606689-1"/>
    </source>
</evidence>
<feature type="binding site" evidence="11">
    <location>
        <begin position="124"/>
        <end position="127"/>
    </location>
    <ligand>
        <name>GTP</name>
        <dbReference type="ChEBI" id="CHEBI:37565"/>
    </ligand>
</feature>
<evidence type="ECO:0000256" key="9">
    <source>
        <dbReference type="ARBA" id="ARBA00023134"/>
    </source>
</evidence>
<keyword evidence="12" id="KW-0460">Magnesium</keyword>
<keyword evidence="12" id="KW-0479">Metal-binding</keyword>
<protein>
    <recommendedName>
        <fullName evidence="15">ADP-ribosylation factor</fullName>
    </recommendedName>
</protein>
<evidence type="ECO:0000256" key="10">
    <source>
        <dbReference type="ARBA" id="ARBA00023288"/>
    </source>
</evidence>
<dbReference type="InterPro" id="IPR027417">
    <property type="entry name" value="P-loop_NTPase"/>
</dbReference>
<reference evidence="14" key="1">
    <citation type="journal article" date="2020" name="J. Eukaryot. Microbiol.">
        <title>De novo Sequencing, Assembly and Annotation of the Transcriptome for the Free-Living Testate Amoeba Arcella intermedia.</title>
        <authorList>
            <person name="Ribeiro G.M."/>
            <person name="Porfirio-Sousa A.L."/>
            <person name="Maurer-Alcala X.X."/>
            <person name="Katz L.A."/>
            <person name="Lahr D.J.G."/>
        </authorList>
    </citation>
    <scope>NUCLEOTIDE SEQUENCE</scope>
</reference>
<dbReference type="FunFam" id="3.40.50.300:FF:003500">
    <property type="entry name" value="ADP-ribosylation factor 1"/>
    <property type="match status" value="1"/>
</dbReference>
<dbReference type="InterPro" id="IPR006689">
    <property type="entry name" value="Small_GTPase_ARF/SAR"/>
</dbReference>
<dbReference type="Gene3D" id="3.40.50.300">
    <property type="entry name" value="P-loop containing nucleotide triphosphate hydrolases"/>
    <property type="match status" value="1"/>
</dbReference>
<evidence type="ECO:0000256" key="13">
    <source>
        <dbReference type="RuleBase" id="RU003925"/>
    </source>
</evidence>
<evidence type="ECO:0008006" key="15">
    <source>
        <dbReference type="Google" id="ProtNLM"/>
    </source>
</evidence>
<dbReference type="GO" id="GO:0003924">
    <property type="term" value="F:GTPase activity"/>
    <property type="evidence" value="ECO:0007669"/>
    <property type="project" value="InterPro"/>
</dbReference>
<feature type="binding site" evidence="11">
    <location>
        <begin position="23"/>
        <end position="30"/>
    </location>
    <ligand>
        <name>GTP</name>
        <dbReference type="ChEBI" id="CHEBI:37565"/>
    </ligand>
</feature>
<keyword evidence="5 11" id="KW-0547">Nucleotide-binding</keyword>
<dbReference type="GO" id="GO:0046872">
    <property type="term" value="F:metal ion binding"/>
    <property type="evidence" value="ECO:0007669"/>
    <property type="project" value="UniProtKB-KW"/>
</dbReference>
<dbReference type="PRINTS" id="PR00328">
    <property type="entry name" value="SAR1GTPBP"/>
</dbReference>
<dbReference type="GO" id="GO:0005794">
    <property type="term" value="C:Golgi apparatus"/>
    <property type="evidence" value="ECO:0007669"/>
    <property type="project" value="UniProtKB-SubCell"/>
</dbReference>
<evidence type="ECO:0000256" key="12">
    <source>
        <dbReference type="PIRSR" id="PIRSR606689-2"/>
    </source>
</evidence>
<dbReference type="SMART" id="SM00178">
    <property type="entry name" value="SAR"/>
    <property type="match status" value="1"/>
</dbReference>
<keyword evidence="9 11" id="KW-0342">GTP-binding</keyword>
<dbReference type="GO" id="GO:0016192">
    <property type="term" value="P:vesicle-mediated transport"/>
    <property type="evidence" value="ECO:0007669"/>
    <property type="project" value="UniProtKB-KW"/>
</dbReference>